<gene>
    <name evidence="3" type="ORF">EKH83_18400</name>
</gene>
<dbReference type="Gene3D" id="2.60.40.1180">
    <property type="entry name" value="Golgi alpha-mannosidase II"/>
    <property type="match status" value="1"/>
</dbReference>
<keyword evidence="3" id="KW-0808">Transferase</keyword>
<proteinExistence type="inferred from homology"/>
<evidence type="ECO:0000256" key="2">
    <source>
        <dbReference type="ARBA" id="ARBA00022729"/>
    </source>
</evidence>
<comment type="caution">
    <text evidence="3">The sequence shown here is derived from an EMBL/GenBank/DDBJ whole genome shotgun (WGS) entry which is preliminary data.</text>
</comment>
<keyword evidence="2" id="KW-0732">Signal</keyword>
<dbReference type="Pfam" id="PF13199">
    <property type="entry name" value="Glyco_hydro_66"/>
    <property type="match status" value="1"/>
</dbReference>
<evidence type="ECO:0000256" key="1">
    <source>
        <dbReference type="ARBA" id="ARBA00010837"/>
    </source>
</evidence>
<accession>A0A4Q0M4G6</accession>
<dbReference type="RefSeq" id="WP_128770927.1">
    <property type="nucleotide sequence ID" value="NZ_RXOC01000015.1"/>
</dbReference>
<dbReference type="Proteomes" id="UP000290848">
    <property type="component" value="Unassembled WGS sequence"/>
</dbReference>
<dbReference type="EMBL" id="RXOC01000015">
    <property type="protein sequence ID" value="RXF67794.1"/>
    <property type="molecule type" value="Genomic_DNA"/>
</dbReference>
<dbReference type="CDD" id="cd14745">
    <property type="entry name" value="GH66"/>
    <property type="match status" value="1"/>
</dbReference>
<dbReference type="PROSITE" id="PS51257">
    <property type="entry name" value="PROKAR_LIPOPROTEIN"/>
    <property type="match status" value="1"/>
</dbReference>
<evidence type="ECO:0000313" key="3">
    <source>
        <dbReference type="EMBL" id="RXF67794.1"/>
    </source>
</evidence>
<reference evidence="3 4" key="1">
    <citation type="submission" date="2018-12" db="EMBL/GenBank/DDBJ databases">
        <title>The Draft Genome Sequence of the Soil Bacterium Pedobacter tournemirensis R1.</title>
        <authorList>
            <person name="He J."/>
        </authorList>
    </citation>
    <scope>NUCLEOTIDE SEQUENCE [LARGE SCALE GENOMIC DNA]</scope>
    <source>
        <strain evidence="3 4">R1</strain>
    </source>
</reference>
<name>A0A4Q0M4G6_9SPHI</name>
<dbReference type="InterPro" id="IPR025092">
    <property type="entry name" value="Glyco_hydro_66"/>
</dbReference>
<dbReference type="GO" id="GO:0016740">
    <property type="term" value="F:transferase activity"/>
    <property type="evidence" value="ECO:0007669"/>
    <property type="project" value="UniProtKB-KW"/>
</dbReference>
<comment type="similarity">
    <text evidence="1">Belongs to the glycosyl hydrolase 66 family.</text>
</comment>
<organism evidence="3 4">
    <name type="scientific">Arcticibacter tournemirensis</name>
    <dbReference type="NCBI Taxonomy" id="699437"/>
    <lineage>
        <taxon>Bacteria</taxon>
        <taxon>Pseudomonadati</taxon>
        <taxon>Bacteroidota</taxon>
        <taxon>Sphingobacteriia</taxon>
        <taxon>Sphingobacteriales</taxon>
        <taxon>Sphingobacteriaceae</taxon>
        <taxon>Arcticibacter</taxon>
    </lineage>
</organism>
<dbReference type="AlphaFoldDB" id="A0A4Q0M4G6"/>
<evidence type="ECO:0000313" key="4">
    <source>
        <dbReference type="Proteomes" id="UP000290848"/>
    </source>
</evidence>
<protein>
    <submittedName>
        <fullName evidence="3">Cycloisomaltooligosaccharide glucanotransferase</fullName>
    </submittedName>
</protein>
<dbReference type="InterPro" id="IPR013783">
    <property type="entry name" value="Ig-like_fold"/>
</dbReference>
<dbReference type="Gene3D" id="3.20.20.80">
    <property type="entry name" value="Glycosidases"/>
    <property type="match status" value="1"/>
</dbReference>
<sequence>MKIKFMPIALSLVLLVSGCKDYYETKSDPVVYGDTYFNASIHTDKAYYKPGETIYFTLKEKPASNVKVRYSYLGRTIQEENLSSNSWNWTAPPDDYRGYMVDIYEVTEGKEKIYHSIAVDVSSDWKKFPRYGFLSSYGNLSGNIIESNINNLNRYHINGVQFYDWMYDHHRPLAGTVDKPESSWPDLMGRTNYLSTVKGYIDAAHGKGMKAMFYNLAFGALSNAAADGVKEEWYLFKDANHSQKDRHSLDPPFRSSIYLTNPGDPAWQNYLKSRNSDVYAVLDFDGYHIDQLGDRGTVYNYNGEVVKLDEAYGSFIASMKQANQDKRLLMNAVSQYGQQRSIAKSAVDFLYTEVWNESRTFDQLASVIKDNNSYSDQTKATVLAAYMNYAKSNNTGFVNLPGILLTDAVIFSFGGAHLELGEHYLANEYFPNSNLQMKSETKRNLMYYYDFLVAYQNLLRDGGVFSSIDVTSADGKLSFQGWPASQGKVAVIGKRFANRDLVHLINFTDANSMEWRDTNGTQKEPKQVENAQIKITASKAVVKVWFASPDINGGVAQPLSFKQSGGEVTLSIPSLKYWDMVVLEY</sequence>
<dbReference type="Gene3D" id="2.60.40.10">
    <property type="entry name" value="Immunoglobulins"/>
    <property type="match status" value="1"/>
</dbReference>
<dbReference type="InterPro" id="IPR013780">
    <property type="entry name" value="Glyco_hydro_b"/>
</dbReference>